<accession>A0A285P0D7</accession>
<keyword evidence="1" id="KW-0472">Membrane</keyword>
<keyword evidence="1" id="KW-1133">Transmembrane helix</keyword>
<evidence type="ECO:0000256" key="1">
    <source>
        <dbReference type="SAM" id="Phobius"/>
    </source>
</evidence>
<dbReference type="RefSeq" id="WP_097009028.1">
    <property type="nucleotide sequence ID" value="NZ_OBEJ01000002.1"/>
</dbReference>
<sequence>MVEIPFGLSPDQLQSIGLLFVGTGLALLLFYFRDNVTHLSAMIVVFFVFCGASMIGYGSALTAVERSQW</sequence>
<feature type="transmembrane region" description="Helical" evidence="1">
    <location>
        <begin position="12"/>
        <end position="32"/>
    </location>
</feature>
<protein>
    <submittedName>
        <fullName evidence="2">Uncharacterized protein</fullName>
    </submittedName>
</protein>
<keyword evidence="1" id="KW-0812">Transmembrane</keyword>
<evidence type="ECO:0000313" key="3">
    <source>
        <dbReference type="Proteomes" id="UP000219453"/>
    </source>
</evidence>
<proteinExistence type="predicted"/>
<feature type="transmembrane region" description="Helical" evidence="1">
    <location>
        <begin position="39"/>
        <end position="60"/>
    </location>
</feature>
<name>A0A285P0D7_NATPI</name>
<dbReference type="Proteomes" id="UP000219453">
    <property type="component" value="Unassembled WGS sequence"/>
</dbReference>
<evidence type="ECO:0000313" key="2">
    <source>
        <dbReference type="EMBL" id="SNZ13341.1"/>
    </source>
</evidence>
<dbReference type="EMBL" id="OBEJ01000002">
    <property type="protein sequence ID" value="SNZ13341.1"/>
    <property type="molecule type" value="Genomic_DNA"/>
</dbReference>
<keyword evidence="3" id="KW-1185">Reference proteome</keyword>
<gene>
    <name evidence="2" type="ORF">SAMN06269185_2127</name>
</gene>
<dbReference type="AlphaFoldDB" id="A0A285P0D7"/>
<organism evidence="2 3">
    <name type="scientific">Natronoarchaeum philippinense</name>
    <dbReference type="NCBI Taxonomy" id="558529"/>
    <lineage>
        <taxon>Archaea</taxon>
        <taxon>Methanobacteriati</taxon>
        <taxon>Methanobacteriota</taxon>
        <taxon>Stenosarchaea group</taxon>
        <taxon>Halobacteria</taxon>
        <taxon>Halobacteriales</taxon>
        <taxon>Natronoarchaeaceae</taxon>
    </lineage>
</organism>
<reference evidence="2 3" key="1">
    <citation type="submission" date="2017-09" db="EMBL/GenBank/DDBJ databases">
        <authorList>
            <person name="Ehlers B."/>
            <person name="Leendertz F.H."/>
        </authorList>
    </citation>
    <scope>NUCLEOTIDE SEQUENCE [LARGE SCALE GENOMIC DNA]</scope>
    <source>
        <strain evidence="2 3">DSM 27208</strain>
    </source>
</reference>